<protein>
    <submittedName>
        <fullName evidence="2">Uncharacterized protein</fullName>
    </submittedName>
</protein>
<feature type="region of interest" description="Disordered" evidence="1">
    <location>
        <begin position="513"/>
        <end position="552"/>
    </location>
</feature>
<evidence type="ECO:0000256" key="1">
    <source>
        <dbReference type="SAM" id="MobiDB-lite"/>
    </source>
</evidence>
<dbReference type="EMBL" id="CAJNOW010008590">
    <property type="protein sequence ID" value="CAF1540605.1"/>
    <property type="molecule type" value="Genomic_DNA"/>
</dbReference>
<comment type="caution">
    <text evidence="2">The sequence shown here is derived from an EMBL/GenBank/DDBJ whole genome shotgun (WGS) entry which is preliminary data.</text>
</comment>
<dbReference type="Pfam" id="PF14858">
    <property type="entry name" value="CFAP54_N"/>
    <property type="match status" value="1"/>
</dbReference>
<evidence type="ECO:0000313" key="3">
    <source>
        <dbReference type="Proteomes" id="UP000663834"/>
    </source>
</evidence>
<feature type="region of interest" description="Disordered" evidence="1">
    <location>
        <begin position="1479"/>
        <end position="1499"/>
    </location>
</feature>
<dbReference type="Proteomes" id="UP000663834">
    <property type="component" value="Unassembled WGS sequence"/>
</dbReference>
<feature type="compositionally biased region" description="Basic residues" evidence="1">
    <location>
        <begin position="534"/>
        <end position="544"/>
    </location>
</feature>
<gene>
    <name evidence="2" type="ORF">KQP761_LOCUS16937</name>
</gene>
<name>A0A815W5E1_9BILA</name>
<feature type="compositionally biased region" description="Basic residues" evidence="1">
    <location>
        <begin position="1490"/>
        <end position="1499"/>
    </location>
</feature>
<evidence type="ECO:0000313" key="2">
    <source>
        <dbReference type="EMBL" id="CAF1540605.1"/>
    </source>
</evidence>
<proteinExistence type="predicted"/>
<dbReference type="PANTHER" id="PTHR33487:SF1">
    <property type="entry name" value="CILIA- AND FLAGELLA-ASSOCIATED PROTEIN 54"/>
    <property type="match status" value="1"/>
</dbReference>
<dbReference type="PANTHER" id="PTHR33487">
    <property type="entry name" value="CILIA- AND FLAGELLA-ASSOCIATED PROTEIN 54"/>
    <property type="match status" value="1"/>
</dbReference>
<dbReference type="InterPro" id="IPR027912">
    <property type="entry name" value="CFAP54"/>
</dbReference>
<sequence>MAAILRTKAVERSIKNNSAAYYSYVDDSKNPVLQSFEAQITDFKNYVAKQQKSNQSIDGRLSETLFQLWSNYQSRVSVRMYCEKLMHLGEYLVAYEKYNIALFQCYQRYLNEFGSFQMQDFQTIDEIEERFFPIGLLDATADISFRALMGCALCLFYLAVEQDPKVQLDDTLDRCLITLSFIRLLMNLALKDDRWSWLVYNGTIYLYKMSRYLMTFGYSLKVVEYLVWAAISTEMCLPLLSISYLPWRSTLYCAACEAFYDSRVSADGEKAIAGENFARRGLEQFKNLHELQSLSIEGDKCQQENSFRHATIKIATMIFKRMVFENRRKAKGVLRPKVRQNYKELNGPWPRTLTEKLLGDMFDCRCSQFLAILQALSDSNRRLLLTSPAASDQEIEILDVTIELFYAAQYILQVKHANVDQIAGANHNSTYPNITLKQDASLLDMAVNSQYVIPLSYVIQLLKLAFNYQVYEIFESLIEPISELVERTDGNQISLLALLQIIYEIDQCERERKTAQNSKNAGSNKGGKDGDKKKLQKQRSKSPPKGKDGGVLKKTLENGKIKLKQTKAVRDLIDAAKATRSVTIKEVKIQIDAPNDEEDEERSVEELLEDLCFLLLTDPRIQEKIEPDILIDVSLLLWNKCRPILRKFYNEPNDNLRWLTRLDHNHVKWIHLFFQTHEIMSRFNFAIVDSSAYAECSLRLGQILFVLIHPSSSTETTIRTGSYKQRFEQLRGYLINNSAKPLLQTYMEDFKRQQAAVDAMTFKDTKQGKQPSHSANSHSSLGNDTLGLSRNFPLVFFAEQFLTRSLKILAQARSNLIRFDGSSMFDRNWSANGNDNDDDIDSFTQTRFIATQPFLVEKNHTSKLIDNLVKDLDAELHFVYCRVVALLEQIPDARALKKSPIDQYLSDARGNSHKKTLLCAAYASTRTDENIAAEYMQKAYKHLLAAEEEDRLYFWHHQNHKSEKSPTTNVPRPCIVARAPDFVFVMAPDFGSLASKVATYRIFCRAADRPNAKARMADTNYPGSGQQIPASFIKPLKISGLDPDLKYVFSLAIYDANGQLIGESVSESTEPILAAHPISLLFIRCLLSQLSYEIKQYTVAKKVFHSLWTYFVRTPAIIESSIRELAMENPLVIYELRYSRTSEISISLLQKFINTIFINLEIFIKENHFYCDMVTPTSSNRANQIKRIHACSQILIALELSCWLNDPNYALQSIVYLYGLLTPLIFYKIFYPSANQIFEKCISVFEEISQQVSKQRSRSVQDNIHHMIACMSYYMSQYLQQNDEVKLSNLINQIGKKLLSSMPTSQQTATNTNDINATEQLSLSSPQAPIELPDDIAEQVTPKVHFSTVHNEELKALERFVARERTPHTILTGNEDATIVSTFINATSAKQGYKEVQKFRKRPAYMEYLTQVLTKSLIDSSNEDILSWYDDNQTFVSKRNELLLGPWRMIISKGDGIITITGSNETKYAAVLTEFSPERKKKQQEASKKQGGKKKQPVVTKKLLRVKPNKYHFLIPPNTPDAVRIELEQRQRPVSITNIFIN</sequence>
<organism evidence="2 3">
    <name type="scientific">Rotaria magnacalcarata</name>
    <dbReference type="NCBI Taxonomy" id="392030"/>
    <lineage>
        <taxon>Eukaryota</taxon>
        <taxon>Metazoa</taxon>
        <taxon>Spiralia</taxon>
        <taxon>Gnathifera</taxon>
        <taxon>Rotifera</taxon>
        <taxon>Eurotatoria</taxon>
        <taxon>Bdelloidea</taxon>
        <taxon>Philodinida</taxon>
        <taxon>Philodinidae</taxon>
        <taxon>Rotaria</taxon>
    </lineage>
</organism>
<reference evidence="2" key="1">
    <citation type="submission" date="2021-02" db="EMBL/GenBank/DDBJ databases">
        <authorList>
            <person name="Nowell W R."/>
        </authorList>
    </citation>
    <scope>NUCLEOTIDE SEQUENCE</scope>
</reference>
<dbReference type="GO" id="GO:0060271">
    <property type="term" value="P:cilium assembly"/>
    <property type="evidence" value="ECO:0007669"/>
    <property type="project" value="TreeGrafter"/>
</dbReference>
<dbReference type="OrthoDB" id="2104158at2759"/>
<accession>A0A815W5E1</accession>